<evidence type="ECO:0000256" key="2">
    <source>
        <dbReference type="ARBA" id="ARBA00011738"/>
    </source>
</evidence>
<name>A0ABM4A0L2_ZIZJJ</name>
<proteinExistence type="inferred from homology"/>
<accession>A0ABM4A0L2</accession>
<keyword evidence="6" id="KW-1185">Reference proteome</keyword>
<keyword evidence="5" id="KW-0812">Transmembrane</keyword>
<organism evidence="6 7">
    <name type="scientific">Ziziphus jujuba</name>
    <name type="common">Chinese jujube</name>
    <name type="synonym">Ziziphus sativa</name>
    <dbReference type="NCBI Taxonomy" id="326968"/>
    <lineage>
        <taxon>Eukaryota</taxon>
        <taxon>Viridiplantae</taxon>
        <taxon>Streptophyta</taxon>
        <taxon>Embryophyta</taxon>
        <taxon>Tracheophyta</taxon>
        <taxon>Spermatophyta</taxon>
        <taxon>Magnoliopsida</taxon>
        <taxon>eudicotyledons</taxon>
        <taxon>Gunneridae</taxon>
        <taxon>Pentapetalae</taxon>
        <taxon>rosids</taxon>
        <taxon>fabids</taxon>
        <taxon>Rosales</taxon>
        <taxon>Rhamnaceae</taxon>
        <taxon>Paliureae</taxon>
        <taxon>Ziziphus</taxon>
    </lineage>
</organism>
<dbReference type="InterPro" id="IPR044859">
    <property type="entry name" value="Allene_oxi_cyc_Dirigent"/>
</dbReference>
<evidence type="ECO:0000256" key="3">
    <source>
        <dbReference type="ARBA" id="ARBA00022525"/>
    </source>
</evidence>
<evidence type="ECO:0000313" key="6">
    <source>
        <dbReference type="Proteomes" id="UP001652623"/>
    </source>
</evidence>
<keyword evidence="4" id="KW-0052">Apoplast</keyword>
<keyword evidence="3 4" id="KW-0964">Secreted</keyword>
<comment type="function">
    <text evidence="4">Dirigent proteins impart stereoselectivity on the phenoxy radical-coupling reaction, yielding optically active lignans from two molecules of coniferyl alcohol in the biosynthesis of lignans, flavonolignans, and alkaloids and thus plays a central role in plant secondary metabolism.</text>
</comment>
<comment type="subunit">
    <text evidence="2 4">Homodimer.</text>
</comment>
<evidence type="ECO:0000313" key="7">
    <source>
        <dbReference type="RefSeq" id="XP_060670276.1"/>
    </source>
</evidence>
<dbReference type="InterPro" id="IPR004265">
    <property type="entry name" value="Dirigent"/>
</dbReference>
<evidence type="ECO:0000256" key="1">
    <source>
        <dbReference type="ARBA" id="ARBA00010746"/>
    </source>
</evidence>
<dbReference type="Pfam" id="PF03018">
    <property type="entry name" value="Dirigent"/>
    <property type="match status" value="1"/>
</dbReference>
<comment type="subcellular location">
    <subcellularLocation>
        <location evidence="4">Secreted</location>
        <location evidence="4">Extracellular space</location>
        <location evidence="4">Apoplast</location>
    </subcellularLocation>
</comment>
<dbReference type="GeneID" id="107417773"/>
<reference evidence="7" key="1">
    <citation type="submission" date="2025-08" db="UniProtKB">
        <authorList>
            <consortium name="RefSeq"/>
        </authorList>
    </citation>
    <scope>IDENTIFICATION</scope>
    <source>
        <tissue evidence="7">Seedling</tissue>
    </source>
</reference>
<dbReference type="Proteomes" id="UP001652623">
    <property type="component" value="Chromosome 2"/>
</dbReference>
<feature type="transmembrane region" description="Helical" evidence="5">
    <location>
        <begin position="204"/>
        <end position="223"/>
    </location>
</feature>
<gene>
    <name evidence="7" type="primary">LOC107417773</name>
</gene>
<dbReference type="PANTHER" id="PTHR21495">
    <property type="entry name" value="NUCLEOPORIN-RELATED"/>
    <property type="match status" value="1"/>
</dbReference>
<keyword evidence="5" id="KW-1133">Transmembrane helix</keyword>
<dbReference type="Gene3D" id="2.40.480.10">
    <property type="entry name" value="Allene oxide cyclase-like"/>
    <property type="match status" value="1"/>
</dbReference>
<keyword evidence="5" id="KW-0472">Membrane</keyword>
<evidence type="ECO:0000256" key="4">
    <source>
        <dbReference type="RuleBase" id="RU363099"/>
    </source>
</evidence>
<evidence type="ECO:0000256" key="5">
    <source>
        <dbReference type="SAM" id="Phobius"/>
    </source>
</evidence>
<protein>
    <recommendedName>
        <fullName evidence="4">Dirigent protein</fullName>
    </recommendedName>
</protein>
<dbReference type="RefSeq" id="XP_060670276.1">
    <property type="nucleotide sequence ID" value="XM_060814293.1"/>
</dbReference>
<sequence length="228" mass="25056">MAITFSPCILFSLYFTIFSIFLSKSIDGFHTKRFVQETKATDNTKTLHFYFHDILSGKNPTAVNILKPSGGSISSFGSTMMIDDALTDEQDSNSNIIGRAQGFYSVASQSELAFLMVMTFSFTEGEYSGSTLSIVGRNPVMNDVREMPVVGGTGKFRFARGYALAHTVWFDASTGDATVEYNVHLLQDGVSSVSVSSQGYTNTYSFLFSLFLLIISNSCASFIEPFSY</sequence>
<comment type="similarity">
    <text evidence="1 4">Belongs to the plant dirigent protein family.</text>
</comment>